<evidence type="ECO:0000256" key="1">
    <source>
        <dbReference type="ARBA" id="ARBA00005290"/>
    </source>
</evidence>
<sequence>MMYNKNKHFIINLDAGVKSIPYLPNVDIRDTIDITDLIINHKIGPNSAIITAVNLFITKFNELIEIIKSKYYRNLEFIVVDTPGQIEVFLWSISGFIIVNLLKYSYKTIILFLVDMKKASNFLLLISNLLYCLSIMFKTKTKILIIFNKTANKSKHFWNYLANQQSILNYEHLSSKTYIGDLINLFLDLVFRHSLGNIFYNDFSSFKKKCLNEFFIYLCSI</sequence>
<dbReference type="GO" id="GO:0005634">
    <property type="term" value="C:nucleus"/>
    <property type="evidence" value="ECO:0007669"/>
    <property type="project" value="UniProtKB-SubCell"/>
</dbReference>
<dbReference type="Proteomes" id="UP000243425">
    <property type="component" value="Nucleomorph 2"/>
</dbReference>
<evidence type="ECO:0000256" key="6">
    <source>
        <dbReference type="SAM" id="Phobius"/>
    </source>
</evidence>
<dbReference type="SUPFAM" id="SSF52540">
    <property type="entry name" value="P-loop containing nucleoside triphosphate hydrolases"/>
    <property type="match status" value="1"/>
</dbReference>
<keyword evidence="7" id="KW-0542">Nucleomorph</keyword>
<comment type="function">
    <text evidence="5">Small GTPase required for proper nuclear import of RNA polymerase II (RNAPII). May act at an RNAP assembly step prior to nuclear import.</text>
</comment>
<proteinExistence type="inferred from homology"/>
<keyword evidence="4 5" id="KW-0342">GTP-binding</keyword>
<dbReference type="EC" id="3.6.5.-" evidence="5"/>
<comment type="similarity">
    <text evidence="1 5">Belongs to the GPN-loop GTPase family.</text>
</comment>
<evidence type="ECO:0000313" key="8">
    <source>
        <dbReference type="Proteomes" id="UP000243425"/>
    </source>
</evidence>
<dbReference type="PANTHER" id="PTHR21231:SF8">
    <property type="entry name" value="GPN-LOOP GTPASE 1"/>
    <property type="match status" value="1"/>
</dbReference>
<keyword evidence="3 5" id="KW-0378">Hydrolase</keyword>
<dbReference type="Pfam" id="PF03029">
    <property type="entry name" value="ATP_bind_1"/>
    <property type="match status" value="1"/>
</dbReference>
<reference evidence="7 8" key="1">
    <citation type="journal article" date="2006" name="Proc. Natl. Acad. Sci. U.S.A.">
        <title>Complete nucleotide sequence of the chlorarachniophyte nucleomorph: nature's smallest nucleus.</title>
        <authorList>
            <person name="Gilson P.R."/>
            <person name="Su V."/>
            <person name="Slamovits C.H."/>
            <person name="Reith M.E."/>
            <person name="Keeling P.J."/>
            <person name="McFadden G.I."/>
        </authorList>
    </citation>
    <scope>NUCLEOTIDE SEQUENCE [LARGE SCALE GENOMIC DNA]</scope>
    <source>
        <strain evidence="8">CCMP621</strain>
    </source>
</reference>
<dbReference type="Gene3D" id="3.40.50.300">
    <property type="entry name" value="P-loop containing nucleotide triphosphate hydrolases"/>
    <property type="match status" value="1"/>
</dbReference>
<dbReference type="RefSeq" id="XP_001712862.1">
    <property type="nucleotide sequence ID" value="XM_001712810.1"/>
</dbReference>
<feature type="transmembrane region" description="Helical" evidence="6">
    <location>
        <begin position="119"/>
        <end position="137"/>
    </location>
</feature>
<dbReference type="GO" id="GO:0005525">
    <property type="term" value="F:GTP binding"/>
    <property type="evidence" value="ECO:0007669"/>
    <property type="project" value="UniProtKB-KW"/>
</dbReference>
<dbReference type="AlphaFoldDB" id="Q3LWB6"/>
<accession>Q3LWB6</accession>
<dbReference type="GO" id="GO:0005737">
    <property type="term" value="C:cytoplasm"/>
    <property type="evidence" value="ECO:0007669"/>
    <property type="project" value="UniProtKB-SubCell"/>
</dbReference>
<evidence type="ECO:0000256" key="2">
    <source>
        <dbReference type="ARBA" id="ARBA00022741"/>
    </source>
</evidence>
<dbReference type="EMBL" id="DQ158857">
    <property type="protein sequence ID" value="ABA27250.1"/>
    <property type="molecule type" value="Genomic_DNA"/>
</dbReference>
<gene>
    <name evidence="7" type="primary">fet5</name>
</gene>
<dbReference type="PANTHER" id="PTHR21231">
    <property type="entry name" value="XPA-BINDING PROTEIN 1-RELATED"/>
    <property type="match status" value="1"/>
</dbReference>
<evidence type="ECO:0000256" key="4">
    <source>
        <dbReference type="ARBA" id="ARBA00023134"/>
    </source>
</evidence>
<evidence type="ECO:0000256" key="3">
    <source>
        <dbReference type="ARBA" id="ARBA00022801"/>
    </source>
</evidence>
<comment type="subunit">
    <text evidence="5">Binds to RNA polymerase II.</text>
</comment>
<evidence type="ECO:0000256" key="5">
    <source>
        <dbReference type="RuleBase" id="RU365059"/>
    </source>
</evidence>
<dbReference type="GO" id="GO:0003924">
    <property type="term" value="F:GTPase activity"/>
    <property type="evidence" value="ECO:0007669"/>
    <property type="project" value="TreeGrafter"/>
</dbReference>
<keyword evidence="6" id="KW-1133">Transmembrane helix</keyword>
<keyword evidence="5" id="KW-0963">Cytoplasm</keyword>
<evidence type="ECO:0000313" key="7">
    <source>
        <dbReference type="EMBL" id="ABA27250.1"/>
    </source>
</evidence>
<geneLocation type="nucleomorph" evidence="7"/>
<dbReference type="InterPro" id="IPR004130">
    <property type="entry name" value="Gpn"/>
</dbReference>
<comment type="subcellular location">
    <subcellularLocation>
        <location evidence="5">Cytoplasm</location>
    </subcellularLocation>
    <subcellularLocation>
        <location evidence="5">Nucleus</location>
    </subcellularLocation>
</comment>
<name>Q3LWB6_BIGNA</name>
<protein>
    <recommendedName>
        <fullName evidence="5">GPN-loop GTPase</fullName>
        <ecNumber evidence="5">3.6.5.-</ecNumber>
    </recommendedName>
</protein>
<dbReference type="GeneID" id="5788255"/>
<organism evidence="7 8">
    <name type="scientific">Bigelowiella natans</name>
    <name type="common">Pedinomonas minutissima</name>
    <name type="synonym">Chlorarachnion sp. (strain CCMP621)</name>
    <dbReference type="NCBI Taxonomy" id="227086"/>
    <lineage>
        <taxon>Eukaryota</taxon>
        <taxon>Sar</taxon>
        <taxon>Rhizaria</taxon>
        <taxon>Cercozoa</taxon>
        <taxon>Chlorarachniophyceae</taxon>
        <taxon>Bigelowiella</taxon>
    </lineage>
</organism>
<feature type="transmembrane region" description="Helical" evidence="6">
    <location>
        <begin position="77"/>
        <end position="99"/>
    </location>
</feature>
<keyword evidence="6" id="KW-0472">Membrane</keyword>
<dbReference type="InterPro" id="IPR027417">
    <property type="entry name" value="P-loop_NTPase"/>
</dbReference>
<keyword evidence="6" id="KW-0812">Transmembrane</keyword>
<keyword evidence="2 5" id="KW-0547">Nucleotide-binding</keyword>